<dbReference type="Proteomes" id="UP000199184">
    <property type="component" value="Unassembled WGS sequence"/>
</dbReference>
<reference evidence="2" key="1">
    <citation type="submission" date="2016-08" db="EMBL/GenBank/DDBJ databases">
        <authorList>
            <person name="Varghese N."/>
            <person name="Submissions Spin"/>
        </authorList>
    </citation>
    <scope>NUCLEOTIDE SEQUENCE [LARGE SCALE GENOMIC DNA]</scope>
    <source>
        <strain evidence="2">ERR11</strain>
    </source>
</reference>
<proteinExistence type="predicted"/>
<organism evidence="1 2">
    <name type="scientific">Bradyrhizobium shewense</name>
    <dbReference type="NCBI Taxonomy" id="1761772"/>
    <lineage>
        <taxon>Bacteria</taxon>
        <taxon>Pseudomonadati</taxon>
        <taxon>Pseudomonadota</taxon>
        <taxon>Alphaproteobacteria</taxon>
        <taxon>Hyphomicrobiales</taxon>
        <taxon>Nitrobacteraceae</taxon>
        <taxon>Bradyrhizobium</taxon>
    </lineage>
</organism>
<name>A0A1C3UQ60_9BRAD</name>
<evidence type="ECO:0000313" key="2">
    <source>
        <dbReference type="Proteomes" id="UP000199184"/>
    </source>
</evidence>
<accession>A0A1C3UQ60</accession>
<dbReference type="AlphaFoldDB" id="A0A1C3UQ60"/>
<dbReference type="EMBL" id="FMAI01000002">
    <property type="protein sequence ID" value="SCB17601.1"/>
    <property type="molecule type" value="Genomic_DNA"/>
</dbReference>
<keyword evidence="2" id="KW-1185">Reference proteome</keyword>
<evidence type="ECO:0000313" key="1">
    <source>
        <dbReference type="EMBL" id="SCB17601.1"/>
    </source>
</evidence>
<protein>
    <submittedName>
        <fullName evidence="1">Uncharacterized protein</fullName>
    </submittedName>
</protein>
<gene>
    <name evidence="1" type="ORF">GA0061098_1002282</name>
</gene>
<sequence>MARASQCFLSLSRIAVLSASEDFGLQYGKRSRSTDLHERPHRAATSNMAIARPTGNFTMAPLLPARGTVARRNNSDPCRGGRACSAGPMELRIGRSRQTRNSRWICIMSVDYGIVLCCGQRRKTADQRGRRETARLDPRKKALRRHRLPADCKRAVVESTGYDDCLIMGVTTRWGSRISGRLLGIKSITDGNL</sequence>